<dbReference type="RefSeq" id="WP_167973701.1">
    <property type="nucleotide sequence ID" value="NZ_VSRL01000037.1"/>
</dbReference>
<organism evidence="1 2">
    <name type="scientific">Lentzea indica</name>
    <dbReference type="NCBI Taxonomy" id="2604800"/>
    <lineage>
        <taxon>Bacteria</taxon>
        <taxon>Bacillati</taxon>
        <taxon>Actinomycetota</taxon>
        <taxon>Actinomycetes</taxon>
        <taxon>Pseudonocardiales</taxon>
        <taxon>Pseudonocardiaceae</taxon>
        <taxon>Lentzea</taxon>
    </lineage>
</organism>
<name>A0ABX1FFV8_9PSEU</name>
<reference evidence="1 2" key="1">
    <citation type="submission" date="2019-08" db="EMBL/GenBank/DDBJ databases">
        <title>Lentzea from Indian Himalayas.</title>
        <authorList>
            <person name="Mandal S."/>
            <person name="Mallick Gupta A."/>
            <person name="Maiti P.K."/>
            <person name="Sarkar J."/>
            <person name="Mandal S."/>
        </authorList>
    </citation>
    <scope>NUCLEOTIDE SEQUENCE [LARGE SCALE GENOMIC DNA]</scope>
    <source>
        <strain evidence="1 2">PSKA42</strain>
    </source>
</reference>
<dbReference type="EMBL" id="VSRL01000037">
    <property type="protein sequence ID" value="NKE57702.1"/>
    <property type="molecule type" value="Genomic_DNA"/>
</dbReference>
<protein>
    <recommendedName>
        <fullName evidence="3">Immunity protein Imm1</fullName>
    </recommendedName>
</protein>
<proteinExistence type="predicted"/>
<keyword evidence="2" id="KW-1185">Reference proteome</keyword>
<evidence type="ECO:0008006" key="3">
    <source>
        <dbReference type="Google" id="ProtNLM"/>
    </source>
</evidence>
<accession>A0ABX1FFV8</accession>
<dbReference type="Proteomes" id="UP001515943">
    <property type="component" value="Unassembled WGS sequence"/>
</dbReference>
<comment type="caution">
    <text evidence="1">The sequence shown here is derived from an EMBL/GenBank/DDBJ whole genome shotgun (WGS) entry which is preliminary data.</text>
</comment>
<gene>
    <name evidence="1" type="ORF">FXN61_12995</name>
</gene>
<evidence type="ECO:0000313" key="1">
    <source>
        <dbReference type="EMBL" id="NKE57702.1"/>
    </source>
</evidence>
<evidence type="ECO:0000313" key="2">
    <source>
        <dbReference type="Proteomes" id="UP001515943"/>
    </source>
</evidence>
<sequence>MSEHFQWYVIWDENDSIPAGVVRVHADHTEEAFTRDLVWERSDLRHRTPIPARWASPDDAQRAMNEMIRLMTLCGRRDWDGPYQYYGIFHHERDSVDVMNAYQLVRHPRENNWDAQRWDFATEDGWSRTDVLRQIDHASINSEAVPITPAEAERFMAAHLEKHRASGN</sequence>